<dbReference type="InterPro" id="IPR001478">
    <property type="entry name" value="PDZ"/>
</dbReference>
<organism evidence="17 18">
    <name type="scientific">Sparus aurata</name>
    <name type="common">Gilthead sea bream</name>
    <dbReference type="NCBI Taxonomy" id="8175"/>
    <lineage>
        <taxon>Eukaryota</taxon>
        <taxon>Metazoa</taxon>
        <taxon>Chordata</taxon>
        <taxon>Craniata</taxon>
        <taxon>Vertebrata</taxon>
        <taxon>Euteleostomi</taxon>
        <taxon>Actinopterygii</taxon>
        <taxon>Neopterygii</taxon>
        <taxon>Teleostei</taxon>
        <taxon>Neoteleostei</taxon>
        <taxon>Acanthomorphata</taxon>
        <taxon>Eupercaria</taxon>
        <taxon>Spariformes</taxon>
        <taxon>Sparidae</taxon>
        <taxon>Sparus</taxon>
    </lineage>
</organism>
<dbReference type="PROSITE" id="PS51377">
    <property type="entry name" value="KIND"/>
    <property type="match status" value="1"/>
</dbReference>
<dbReference type="InterPro" id="IPR011993">
    <property type="entry name" value="PH-like_dom_sf"/>
</dbReference>
<dbReference type="InterPro" id="IPR035963">
    <property type="entry name" value="FERM_2"/>
</dbReference>
<dbReference type="PANTHER" id="PTHR46900:SF1">
    <property type="entry name" value="TYROSINE-PROTEIN PHOSPHATASE NON-RECEPTOR TYPE 13"/>
    <property type="match status" value="1"/>
</dbReference>
<evidence type="ECO:0000256" key="3">
    <source>
        <dbReference type="ARBA" id="ARBA00009649"/>
    </source>
</evidence>
<keyword evidence="10" id="KW-0175">Coiled coil</keyword>
<feature type="domain" description="KIND" evidence="16">
    <location>
        <begin position="3"/>
        <end position="186"/>
    </location>
</feature>
<dbReference type="Pfam" id="PF09379">
    <property type="entry name" value="FERM_N"/>
    <property type="match status" value="1"/>
</dbReference>
<feature type="compositionally biased region" description="Polar residues" evidence="11">
    <location>
        <begin position="1502"/>
        <end position="1519"/>
    </location>
</feature>
<dbReference type="PROSITE" id="PS50056">
    <property type="entry name" value="TYR_PHOSPHATASE_2"/>
    <property type="match status" value="1"/>
</dbReference>
<dbReference type="SMART" id="SM00404">
    <property type="entry name" value="PTPc_motif"/>
    <property type="match status" value="1"/>
</dbReference>
<dbReference type="FunFam" id="2.30.29.30:FF:000107">
    <property type="entry name" value="Tyrosine-protein phosphatase non-receptor type 13"/>
    <property type="match status" value="1"/>
</dbReference>
<feature type="region of interest" description="Disordered" evidence="11">
    <location>
        <begin position="380"/>
        <end position="407"/>
    </location>
</feature>
<dbReference type="Gene3D" id="2.30.42.10">
    <property type="match status" value="5"/>
</dbReference>
<dbReference type="Pfam" id="PF16599">
    <property type="entry name" value="PTN13_u3"/>
    <property type="match status" value="1"/>
</dbReference>
<feature type="region of interest" description="Disordered" evidence="11">
    <location>
        <begin position="1343"/>
        <end position="1377"/>
    </location>
</feature>
<reference evidence="17" key="3">
    <citation type="submission" date="2025-09" db="UniProtKB">
        <authorList>
            <consortium name="Ensembl"/>
        </authorList>
    </citation>
    <scope>IDENTIFICATION</scope>
</reference>
<evidence type="ECO:0000259" key="13">
    <source>
        <dbReference type="PROSITE" id="PS50056"/>
    </source>
</evidence>
<feature type="domain" description="Tyrosine specific protein phosphatases" evidence="13">
    <location>
        <begin position="2127"/>
        <end position="2196"/>
    </location>
</feature>
<dbReference type="CDD" id="cd23072">
    <property type="entry name" value="PDZ1_PTPN13-like"/>
    <property type="match status" value="1"/>
</dbReference>
<comment type="subcellular location">
    <subcellularLocation>
        <location evidence="2">Cytoplasm</location>
        <location evidence="2">Cytoskeleton</location>
    </subcellularLocation>
    <subcellularLocation>
        <location evidence="1">Nucleus</location>
    </subcellularLocation>
</comment>
<dbReference type="PROSITE" id="PS50055">
    <property type="entry name" value="TYR_PHOSPHATASE_PTP"/>
    <property type="match status" value="1"/>
</dbReference>
<evidence type="ECO:0000256" key="4">
    <source>
        <dbReference type="ARBA" id="ARBA00022490"/>
    </source>
</evidence>
<evidence type="ECO:0000256" key="5">
    <source>
        <dbReference type="ARBA" id="ARBA00022737"/>
    </source>
</evidence>
<feature type="region of interest" description="Disordered" evidence="11">
    <location>
        <begin position="1486"/>
        <end position="1574"/>
    </location>
</feature>
<dbReference type="Gene3D" id="3.10.20.90">
    <property type="entry name" value="Phosphatidylinositol 3-kinase Catalytic Subunit, Chain A, domain 1"/>
    <property type="match status" value="1"/>
</dbReference>
<evidence type="ECO:0000256" key="9">
    <source>
        <dbReference type="PIRSR" id="PIRSR000933-51"/>
    </source>
</evidence>
<dbReference type="PROSITE" id="PS50057">
    <property type="entry name" value="FERM_3"/>
    <property type="match status" value="1"/>
</dbReference>
<feature type="region of interest" description="Disordered" evidence="11">
    <location>
        <begin position="252"/>
        <end position="277"/>
    </location>
</feature>
<feature type="compositionally biased region" description="Polar residues" evidence="11">
    <location>
        <begin position="1557"/>
        <end position="1566"/>
    </location>
</feature>
<dbReference type="SUPFAM" id="SSF101690">
    <property type="entry name" value="PAZ domain"/>
    <property type="match status" value="1"/>
</dbReference>
<dbReference type="FunFam" id="2.30.42.10:FF:000105">
    <property type="entry name" value="Tyrosine-protein phosphatase non-receptor type 13"/>
    <property type="match status" value="1"/>
</dbReference>
<evidence type="ECO:0000256" key="8">
    <source>
        <dbReference type="PIRSR" id="PIRSR000933-50"/>
    </source>
</evidence>
<keyword evidence="18" id="KW-1185">Reference proteome</keyword>
<dbReference type="CDD" id="cd13187">
    <property type="entry name" value="FERM_C_PTPH13"/>
    <property type="match status" value="1"/>
</dbReference>
<proteinExistence type="inferred from homology"/>
<dbReference type="SMART" id="SM00750">
    <property type="entry name" value="KIND"/>
    <property type="match status" value="1"/>
</dbReference>
<feature type="region of interest" description="Disordered" evidence="11">
    <location>
        <begin position="1159"/>
        <end position="1218"/>
    </location>
</feature>
<evidence type="ECO:0000256" key="1">
    <source>
        <dbReference type="ARBA" id="ARBA00004123"/>
    </source>
</evidence>
<dbReference type="InterPro" id="IPR036085">
    <property type="entry name" value="PAZ_dom_sf"/>
</dbReference>
<dbReference type="InterPro" id="IPR036034">
    <property type="entry name" value="PDZ_sf"/>
</dbReference>
<accession>A0A671V7T6</accession>
<evidence type="ECO:0000259" key="16">
    <source>
        <dbReference type="PROSITE" id="PS51377"/>
    </source>
</evidence>
<feature type="domain" description="PDZ" evidence="15">
    <location>
        <begin position="1389"/>
        <end position="1477"/>
    </location>
</feature>
<dbReference type="SMART" id="SM01196">
    <property type="entry name" value="FERM_C"/>
    <property type="match status" value="1"/>
</dbReference>
<feature type="binding site" evidence="9">
    <location>
        <begin position="2146"/>
        <end position="2152"/>
    </location>
    <ligand>
        <name>substrate</name>
    </ligand>
</feature>
<keyword evidence="4" id="KW-0963">Cytoplasm</keyword>
<dbReference type="CDD" id="cd06695">
    <property type="entry name" value="PDZ3_PTPN13_FRMPD2-like"/>
    <property type="match status" value="1"/>
</dbReference>
<dbReference type="SUPFAM" id="SSF52799">
    <property type="entry name" value="(Phosphotyrosine protein) phosphatases II"/>
    <property type="match status" value="1"/>
</dbReference>
<dbReference type="InterPro" id="IPR018980">
    <property type="entry name" value="FERM_PH-like_C"/>
</dbReference>
<keyword evidence="5" id="KW-0677">Repeat</keyword>
<dbReference type="GeneTree" id="ENSGT00940000155133"/>
<feature type="compositionally biased region" description="Polar residues" evidence="11">
    <location>
        <begin position="875"/>
        <end position="890"/>
    </location>
</feature>
<dbReference type="Pfam" id="PF00102">
    <property type="entry name" value="Y_phosphatase"/>
    <property type="match status" value="1"/>
</dbReference>
<keyword evidence="7" id="KW-0539">Nucleus</keyword>
<evidence type="ECO:0000259" key="12">
    <source>
        <dbReference type="PROSITE" id="PS50055"/>
    </source>
</evidence>
<dbReference type="SUPFAM" id="SSF47031">
    <property type="entry name" value="Second domain of FERM"/>
    <property type="match status" value="1"/>
</dbReference>
<feature type="domain" description="FERM" evidence="14">
    <location>
        <begin position="548"/>
        <end position="847"/>
    </location>
</feature>
<feature type="domain" description="PDZ" evidence="15">
    <location>
        <begin position="1014"/>
        <end position="1100"/>
    </location>
</feature>
<evidence type="ECO:0000256" key="11">
    <source>
        <dbReference type="SAM" id="MobiDB-lite"/>
    </source>
</evidence>
<feature type="active site" description="Phosphocysteine intermediate" evidence="8">
    <location>
        <position position="2146"/>
    </location>
</feature>
<dbReference type="GO" id="GO:0036312">
    <property type="term" value="F:phosphatidylinositol 3-kinase regulatory subunit binding"/>
    <property type="evidence" value="ECO:0007669"/>
    <property type="project" value="TreeGrafter"/>
</dbReference>
<dbReference type="Gene3D" id="3.90.190.10">
    <property type="entry name" value="Protein tyrosine phosphatase superfamily"/>
    <property type="match status" value="1"/>
</dbReference>
<evidence type="ECO:0000259" key="15">
    <source>
        <dbReference type="PROSITE" id="PS50106"/>
    </source>
</evidence>
<dbReference type="InterPro" id="IPR052074">
    <property type="entry name" value="NonRcpt_TyrProt_Phosphatase"/>
</dbReference>
<feature type="binding site" evidence="9">
    <location>
        <position position="2190"/>
    </location>
    <ligand>
        <name>substrate</name>
    </ligand>
</feature>
<name>A0A671V7T6_SPAAU</name>
<evidence type="ECO:0000259" key="14">
    <source>
        <dbReference type="PROSITE" id="PS50057"/>
    </source>
</evidence>
<feature type="region of interest" description="Disordered" evidence="11">
    <location>
        <begin position="311"/>
        <end position="361"/>
    </location>
</feature>
<keyword evidence="6" id="KW-0206">Cytoskeleton</keyword>
<dbReference type="Pfam" id="PF00373">
    <property type="entry name" value="FERM_M"/>
    <property type="match status" value="1"/>
</dbReference>
<dbReference type="CDD" id="cd06792">
    <property type="entry name" value="PDZ2-PTPN13_FRMPD2-like"/>
    <property type="match status" value="1"/>
</dbReference>
<dbReference type="SMART" id="SM00295">
    <property type="entry name" value="B41"/>
    <property type="match status" value="1"/>
</dbReference>
<feature type="binding site" evidence="9">
    <location>
        <position position="2116"/>
    </location>
    <ligand>
        <name>substrate</name>
    </ligand>
</feature>
<dbReference type="SMART" id="SM00228">
    <property type="entry name" value="PDZ"/>
    <property type="match status" value="5"/>
</dbReference>
<feature type="domain" description="PDZ" evidence="15">
    <location>
        <begin position="1248"/>
        <end position="1338"/>
    </location>
</feature>
<dbReference type="PIRSF" id="PIRSF000933">
    <property type="entry name" value="Tyr-Ptase_nr13"/>
    <property type="match status" value="1"/>
</dbReference>
<feature type="domain" description="PDZ" evidence="15">
    <location>
        <begin position="1758"/>
        <end position="1837"/>
    </location>
</feature>
<dbReference type="GO" id="GO:0005737">
    <property type="term" value="C:cytoplasm"/>
    <property type="evidence" value="ECO:0007669"/>
    <property type="project" value="TreeGrafter"/>
</dbReference>
<dbReference type="SMART" id="SM00194">
    <property type="entry name" value="PTPc"/>
    <property type="match status" value="1"/>
</dbReference>
<feature type="compositionally biased region" description="Polar residues" evidence="11">
    <location>
        <begin position="254"/>
        <end position="268"/>
    </location>
</feature>
<dbReference type="InterPro" id="IPR019749">
    <property type="entry name" value="Band_41_domain"/>
</dbReference>
<dbReference type="Gene3D" id="1.10.510.10">
    <property type="entry name" value="Transferase(Phosphotransferase) domain 1"/>
    <property type="match status" value="1"/>
</dbReference>
<dbReference type="Pfam" id="PF00595">
    <property type="entry name" value="PDZ"/>
    <property type="match status" value="4"/>
</dbReference>
<dbReference type="InterPro" id="IPR029071">
    <property type="entry name" value="Ubiquitin-like_domsf"/>
</dbReference>
<dbReference type="Pfam" id="PF09380">
    <property type="entry name" value="FERM_C"/>
    <property type="match status" value="1"/>
</dbReference>
<feature type="region of interest" description="Disordered" evidence="11">
    <location>
        <begin position="860"/>
        <end position="890"/>
    </location>
</feature>
<dbReference type="InterPro" id="IPR000299">
    <property type="entry name" value="FERM_domain"/>
</dbReference>
<feature type="compositionally biased region" description="Low complexity" evidence="11">
    <location>
        <begin position="395"/>
        <end position="407"/>
    </location>
</feature>
<evidence type="ECO:0000256" key="10">
    <source>
        <dbReference type="SAM" id="Coils"/>
    </source>
</evidence>
<feature type="compositionally biased region" description="Basic and acidic residues" evidence="11">
    <location>
        <begin position="1362"/>
        <end position="1377"/>
    </location>
</feature>
<dbReference type="Ensembl" id="ENSSAUT00010024069.1">
    <property type="protein sequence ID" value="ENSSAUP00010022808.1"/>
    <property type="gene ID" value="ENSSAUG00010009995.1"/>
</dbReference>
<feature type="compositionally biased region" description="Basic and acidic residues" evidence="11">
    <location>
        <begin position="1523"/>
        <end position="1532"/>
    </location>
</feature>
<sequence>MHVSLAEALEVRGGPLQEEEVWAVLSQSAESLQELFHKDPTAMGFIISPWSLLLMPSGNISFTDEYVTQQDLRAFTAPEVLEGVSLSSVADVEKMHMYSLGMTLFWGADYEIPQSQPMKLGEHLNSLLLNMCDDITLSRMSLRTVLDICSKHIRNSTCDPPFSYIRKLVRLVLGSLSQLDGLLTDRESLPERSKEIRERLRGKGLPSGRSAAPRVLERYRARTQEQTSLNRGLSRSMGSLPIQDLLKGDEGAAQQYSPSDYHPNSESPTELYPKPPSLHLSQARKTWASSVDLAYIDPEALRFGALEDARRGSSAISTHSMGRVKSPLRASRERESRYPEFGGLKSRKPHHHSALSVGSGLPGAYDRIKERQRKLQVLRQAVDDPVHTHQRYHSDYSSSSESPSVTSSDPDYRHVLFQFSFLTVSDCSDTNPPPLFSSPCRQYEGAADEGLAGAELLLQKQEEEVQRLQAHLASRLSRANLYPTDDTLAPARTSMLDLRDPLYTSSVPLRKPKIFHGPEFVKMASEPCVALSVPSSIMKRGKVEEVQRKVVVVLLNSQKLELSCDIKAVCKDVLDMVVAHIGLVEHNLFGLAYLRDNEFFFVDPDAKLTKVAPEGWKEDPKKKKSDVPFNLFLRIKFFLDDVSLIQHAMTKHQHYLQLRKDILEERVRCDTENAMILASLALQAEFGDYQPELHGKTYYRLEHYLPVSVLDKVNQATIKDELPKLHSNYYGASESETEFEFLKVSQRLTEYGVHFHRVLPEKRSQTGIMMGVYCKGVLIFEVLNGNRTAVLRFPWRETKKISFIRKKICLQNTSDGIKHLFQTDSNKTCQYLLQLCSDQHKFHLQMKARQNNQELQDLGRRGYSLDPRGGDSVGRTVSSGSLAPSLSTRSNPDHLKRISYSEVALNKAPSGPILVQDELHFPGFNPAASTVLSNPRIMSRSHHNLGQMPESPEHQVAESYRVEGSRILRQMYLSYIPSTVYSCNLNKCCLSFCCTDSFKKKLSALPSPEREITTVNLKKDVKYGLGFQVVGGENSGRMDLGTIISSITPGGPADVNGCLKPGDRLISVNDVKLQGLSHASTIDILQNAPDDVTLVVSQPKERLYKGKSREMIVAVMRKINVFCFCSMSSNTDSRTSGVTKISQPPAANGVQQCLERAAAAATATQLHRPEPNVGLDPMPPALPPKTRKAKVSEAPKVSEHSDRGDSDMDEETYSSSQEKLKVKKENIMENLNGNASGVNSLCPGELFDVELSKKDSSLGLSVTVLFGKGGVNTTVRHGGIYVKAIIPKGAAELDGRIQKGDRVMAVNGKSLEGATHQQAVEALRDTGQTVHLLLQKGHLPTDSVHAPLTPQCTPPSADSDQDQSKNKEQPLEVKEKPEYSFVTPDNVFEVCLLKNTSGLGFSFSREESIPDEPHGSSMVRVKKLFPGQPAAESGRINVGDVIMRVNQTSLKGLSQHEVISALRGTGQEVTLLLCRPEHGVLPEMDTSALTPMSSPRKELVTQPESSLSFGKTSPPQGKQSKCAVEEALERLRLKTPGRHNSYSDSTDGDEEVEEAFSPSTVDNNRQTWDRSVYHTPSSNLGLGRYDSTGHLDDTIHSAFYSPNLSMTRSDLSKRYLNNPLPPPLPLPLNLTFAGNGQDIEEFVPVRTKEIHLRCQEVELKVSLVKSEKGSLGFTLTKGNDHGCYIHDIVQDPAKGDGRLRPGDRMIMVNNTDVGNMGHTEVVNLVRAAPRVVDLVVGRVLEAPKPPIEAHLLPDICFKGSQEPLGLVLDGGSDSIYSVLFVKDIVPGSVAFEEGSLRSLDLIHYINGAPTQDLTLSESTRLLELSLDDLSLKATRETEHSAELSEDTDCDGSSLPEDSPECCVCRVGCFFDIRTLIFMLQFLDWHYVFGPLLLTFELICILILSFPDGPIITEDELTSLPLVKVVPDGQYTGAKLNTVVRMMRGLLEQKVPLQEFENLQNLQPLDDCLIGQTKENKKKNRYKNIVPFDTTRVVLGKDGGYINANFIKMSVKDEDYLYIACQGPLPTTLGDFWQMVWEQKSNVIAMMTQEVEGGKVKCQRYWPDTPRTAEMVDDRLQITLIKDQYLDNFVIRLIEVKDIQTNEIQRVTHLNYTGWPDHGTPTQPEQLLTFISYMRHVHRSGPIITHCSAGIGRSGTLICIDVVLGLIGKDADFDISDVVRNMRLQRQGMVQTEDQYIFCYQVILYVLRCLQAEENISG</sequence>
<dbReference type="InterPro" id="IPR014352">
    <property type="entry name" value="FERM/acyl-CoA-bd_prot_sf"/>
</dbReference>
<dbReference type="InterPro" id="IPR000387">
    <property type="entry name" value="Tyr_Pase_dom"/>
</dbReference>
<dbReference type="PRINTS" id="PR00700">
    <property type="entry name" value="PRTYPHPHTASE"/>
</dbReference>
<evidence type="ECO:0000313" key="18">
    <source>
        <dbReference type="Proteomes" id="UP000472265"/>
    </source>
</evidence>
<dbReference type="InterPro" id="IPR012153">
    <property type="entry name" value="PTPN13"/>
</dbReference>
<dbReference type="SUPFAM" id="SSF50729">
    <property type="entry name" value="PH domain-like"/>
    <property type="match status" value="1"/>
</dbReference>
<evidence type="ECO:0000256" key="7">
    <source>
        <dbReference type="ARBA" id="ARBA00023242"/>
    </source>
</evidence>
<dbReference type="CDD" id="cd14473">
    <property type="entry name" value="FERM_B-lobe"/>
    <property type="match status" value="1"/>
</dbReference>
<evidence type="ECO:0000313" key="17">
    <source>
        <dbReference type="Ensembl" id="ENSSAUP00010022808.1"/>
    </source>
</evidence>
<dbReference type="InterPro" id="IPR011019">
    <property type="entry name" value="KIND_dom"/>
</dbReference>
<feature type="domain" description="PDZ" evidence="15">
    <location>
        <begin position="1660"/>
        <end position="1740"/>
    </location>
</feature>
<dbReference type="SUPFAM" id="SSF50156">
    <property type="entry name" value="PDZ domain-like"/>
    <property type="match status" value="5"/>
</dbReference>
<dbReference type="InterPro" id="IPR003595">
    <property type="entry name" value="Tyr_Pase_cat"/>
</dbReference>
<feature type="coiled-coil region" evidence="10">
    <location>
        <begin position="451"/>
        <end position="478"/>
    </location>
</feature>
<feature type="region of interest" description="Disordered" evidence="11">
    <location>
        <begin position="196"/>
        <end position="215"/>
    </location>
</feature>
<dbReference type="CDD" id="cd17195">
    <property type="entry name" value="FERM_F1_PTPN13"/>
    <property type="match status" value="1"/>
</dbReference>
<protein>
    <submittedName>
        <fullName evidence="17">Protein tyrosine phosphatase non-receptor type 13</fullName>
    </submittedName>
</protein>
<dbReference type="InterPro" id="IPR019748">
    <property type="entry name" value="FERM_central"/>
</dbReference>
<dbReference type="Gene3D" id="2.30.29.30">
    <property type="entry name" value="Pleckstrin-homology domain (PH domain)/Phosphotyrosine-binding domain (PTB)"/>
    <property type="match status" value="1"/>
</dbReference>
<dbReference type="PRINTS" id="PR00935">
    <property type="entry name" value="BAND41"/>
</dbReference>
<dbReference type="Gene3D" id="1.20.80.10">
    <property type="match status" value="1"/>
</dbReference>
<dbReference type="PROSITE" id="PS50106">
    <property type="entry name" value="PDZ"/>
    <property type="match status" value="5"/>
</dbReference>
<dbReference type="GO" id="GO:0005634">
    <property type="term" value="C:nucleus"/>
    <property type="evidence" value="ECO:0007669"/>
    <property type="project" value="UniProtKB-SubCell"/>
</dbReference>
<dbReference type="CDD" id="cd06696">
    <property type="entry name" value="PDZ4_PTPN13-like"/>
    <property type="match status" value="1"/>
</dbReference>
<reference evidence="17" key="1">
    <citation type="submission" date="2021-04" db="EMBL/GenBank/DDBJ databases">
        <authorList>
            <consortium name="Wellcome Sanger Institute Data Sharing"/>
        </authorList>
    </citation>
    <scope>NUCLEOTIDE SEQUENCE [LARGE SCALE GENOMIC DNA]</scope>
</reference>
<evidence type="ECO:0000256" key="6">
    <source>
        <dbReference type="ARBA" id="ARBA00023212"/>
    </source>
</evidence>
<dbReference type="InterPro" id="IPR018979">
    <property type="entry name" value="FERM_N"/>
</dbReference>
<feature type="compositionally biased region" description="Basic and acidic residues" evidence="11">
    <location>
        <begin position="1190"/>
        <end position="1206"/>
    </location>
</feature>
<dbReference type="FunFam" id="2.30.42.10:FF:000084">
    <property type="entry name" value="Tyrosine-protein phosphatase non-receptor type 13"/>
    <property type="match status" value="1"/>
</dbReference>
<evidence type="ECO:0000256" key="2">
    <source>
        <dbReference type="ARBA" id="ARBA00004245"/>
    </source>
</evidence>
<dbReference type="GO" id="GO:0005856">
    <property type="term" value="C:cytoskeleton"/>
    <property type="evidence" value="ECO:0007669"/>
    <property type="project" value="UniProtKB-SubCell"/>
</dbReference>
<dbReference type="PANTHER" id="PTHR46900">
    <property type="entry name" value="TYROSINE-PROTEIN PHOSPHATASE NON-RECEPTOR TYPE 13"/>
    <property type="match status" value="1"/>
</dbReference>
<dbReference type="Proteomes" id="UP000472265">
    <property type="component" value="Chromosome 12"/>
</dbReference>
<dbReference type="GO" id="GO:0004725">
    <property type="term" value="F:protein tyrosine phosphatase activity"/>
    <property type="evidence" value="ECO:0007669"/>
    <property type="project" value="InterPro"/>
</dbReference>
<feature type="domain" description="Tyrosine-protein phosphatase" evidence="12">
    <location>
        <begin position="1951"/>
        <end position="2205"/>
    </location>
</feature>
<gene>
    <name evidence="17" type="primary">PTPN13</name>
    <name evidence="17" type="synonym">ptpn13</name>
</gene>
<comment type="similarity">
    <text evidence="3">Belongs to the protein-tyrosine phosphatase family. Non-receptor class subfamily.</text>
</comment>
<dbReference type="InterPro" id="IPR000242">
    <property type="entry name" value="PTP_cat"/>
</dbReference>
<reference evidence="17" key="2">
    <citation type="submission" date="2025-08" db="UniProtKB">
        <authorList>
            <consortium name="Ensembl"/>
        </authorList>
    </citation>
    <scope>IDENTIFICATION</scope>
</reference>
<dbReference type="SUPFAM" id="SSF54236">
    <property type="entry name" value="Ubiquitin-like"/>
    <property type="match status" value="1"/>
</dbReference>
<dbReference type="InterPro" id="IPR029021">
    <property type="entry name" value="Prot-tyrosine_phosphatase-like"/>
</dbReference>